<evidence type="ECO:0000313" key="2">
    <source>
        <dbReference type="Proteomes" id="UP000436006"/>
    </source>
</evidence>
<proteinExistence type="predicted"/>
<name>A0A7K1SNA6_9BACT</name>
<reference evidence="1 2" key="1">
    <citation type="submission" date="2019-12" db="EMBL/GenBank/DDBJ databases">
        <title>Spirosoma sp. HMF4905 genome sequencing and assembly.</title>
        <authorList>
            <person name="Kang H."/>
            <person name="Cha I."/>
            <person name="Kim H."/>
            <person name="Joh K."/>
        </authorList>
    </citation>
    <scope>NUCLEOTIDE SEQUENCE [LARGE SCALE GENOMIC DNA]</scope>
    <source>
        <strain evidence="1 2">HMF4905</strain>
    </source>
</reference>
<sequence length="222" mass="25670">MNNSQQTTPETKVQLSKPLIDPPLWYSYQKEYSRLELLSDQLGKSHRLSLHQEVVYNLLNSLSPYRTNPANLPDDVAQARITALQLVNYFLEQLIIANPLLLPMGYEIVNQDNYLSLIRSPFGGVISLRTDSMAPLLPKDTTVAFFQLKPDEWRQTQKIVSIYRYSDYDTEMVGRITNVTEESFTLKRRNPDWPDEVIPWSDVVRILSLDFLVGAMIEPDYE</sequence>
<protein>
    <submittedName>
        <fullName evidence="1">Uncharacterized protein</fullName>
    </submittedName>
</protein>
<keyword evidence="2" id="KW-1185">Reference proteome</keyword>
<evidence type="ECO:0000313" key="1">
    <source>
        <dbReference type="EMBL" id="MVM35275.1"/>
    </source>
</evidence>
<dbReference type="Proteomes" id="UP000436006">
    <property type="component" value="Unassembled WGS sequence"/>
</dbReference>
<gene>
    <name evidence="1" type="ORF">GO755_34960</name>
</gene>
<organism evidence="1 2">
    <name type="scientific">Spirosoma arboris</name>
    <dbReference type="NCBI Taxonomy" id="2682092"/>
    <lineage>
        <taxon>Bacteria</taxon>
        <taxon>Pseudomonadati</taxon>
        <taxon>Bacteroidota</taxon>
        <taxon>Cytophagia</taxon>
        <taxon>Cytophagales</taxon>
        <taxon>Cytophagaceae</taxon>
        <taxon>Spirosoma</taxon>
    </lineage>
</organism>
<accession>A0A7K1SNA6</accession>
<comment type="caution">
    <text evidence="1">The sequence shown here is derived from an EMBL/GenBank/DDBJ whole genome shotgun (WGS) entry which is preliminary data.</text>
</comment>
<dbReference type="AlphaFoldDB" id="A0A7K1SNA6"/>
<dbReference type="RefSeq" id="WP_157590081.1">
    <property type="nucleotide sequence ID" value="NZ_WPIN01000021.1"/>
</dbReference>
<dbReference type="EMBL" id="WPIN01000021">
    <property type="protein sequence ID" value="MVM35275.1"/>
    <property type="molecule type" value="Genomic_DNA"/>
</dbReference>